<accession>A0A6B8KG75</accession>
<organism evidence="1 2">
    <name type="scientific">Methylocystis heyeri</name>
    <dbReference type="NCBI Taxonomy" id="391905"/>
    <lineage>
        <taxon>Bacteria</taxon>
        <taxon>Pseudomonadati</taxon>
        <taxon>Pseudomonadota</taxon>
        <taxon>Alphaproteobacteria</taxon>
        <taxon>Hyphomicrobiales</taxon>
        <taxon>Methylocystaceae</taxon>
        <taxon>Methylocystis</taxon>
    </lineage>
</organism>
<gene>
    <name evidence="1" type="ORF">H2LOC_007465</name>
</gene>
<dbReference type="KEGG" id="mhey:H2LOC_007465"/>
<dbReference type="Proteomes" id="UP000309061">
    <property type="component" value="Chromosome"/>
</dbReference>
<dbReference type="OrthoDB" id="5384435at2"/>
<keyword evidence="2" id="KW-1185">Reference proteome</keyword>
<protein>
    <submittedName>
        <fullName evidence="1">Uncharacterized protein</fullName>
    </submittedName>
</protein>
<sequence>MLGFEIWKNGRKVAVAGLEDSGAVSLMLTWVGKGALASSRAVEGSGIDGLDLRVGGIDTSDPLGDQSVEWIEDTEFRLGDEIQVRLVSVAGADAPMRREPTRALLAGEAGYRFAPCSKCGGVRLRERAVEPDFN</sequence>
<proteinExistence type="predicted"/>
<dbReference type="AlphaFoldDB" id="A0A6B8KG75"/>
<dbReference type="EMBL" id="CP046052">
    <property type="protein sequence ID" value="QGM45548.1"/>
    <property type="molecule type" value="Genomic_DNA"/>
</dbReference>
<name>A0A6B8KG75_9HYPH</name>
<evidence type="ECO:0000313" key="1">
    <source>
        <dbReference type="EMBL" id="QGM45548.1"/>
    </source>
</evidence>
<dbReference type="RefSeq" id="WP_136495826.1">
    <property type="nucleotide sequence ID" value="NZ_CP046052.1"/>
</dbReference>
<evidence type="ECO:0000313" key="2">
    <source>
        <dbReference type="Proteomes" id="UP000309061"/>
    </source>
</evidence>
<reference evidence="1 2" key="1">
    <citation type="submission" date="2019-11" db="EMBL/GenBank/DDBJ databases">
        <title>The genome sequence of Methylocystis heyeri.</title>
        <authorList>
            <person name="Oshkin I.Y."/>
            <person name="Miroshnikov K."/>
            <person name="Dedysh S.N."/>
        </authorList>
    </citation>
    <scope>NUCLEOTIDE SEQUENCE [LARGE SCALE GENOMIC DNA]</scope>
    <source>
        <strain evidence="1 2">H2</strain>
    </source>
</reference>